<dbReference type="GO" id="GO:0000252">
    <property type="term" value="F:3-beta-hydroxysteroid dehydrogenase [NAD(P)+]/C4-decarboxylase activity"/>
    <property type="evidence" value="ECO:0007669"/>
    <property type="project" value="TreeGrafter"/>
</dbReference>
<protein>
    <recommendedName>
        <fullName evidence="4">3-beta hydroxysteroid dehydrogenase/isomerase domain-containing protein</fullName>
    </recommendedName>
</protein>
<keyword evidence="6" id="KW-1185">Reference proteome</keyword>
<proteinExistence type="inferred from homology"/>
<dbReference type="Pfam" id="PF01073">
    <property type="entry name" value="3Beta_HSD"/>
    <property type="match status" value="1"/>
</dbReference>
<dbReference type="Proteomes" id="UP001172673">
    <property type="component" value="Unassembled WGS sequence"/>
</dbReference>
<dbReference type="SUPFAM" id="SSF51735">
    <property type="entry name" value="NAD(P)-binding Rossmann-fold domains"/>
    <property type="match status" value="1"/>
</dbReference>
<sequence>MSWLEFAIPAVIVSLILNICLYHINSVLTSTPPEVAKHAGEPWTEEVLRDAYEKCRKERPDFKKYLPQKQNRRYIVFGGSGLVGGWLVEHLIMRGENPAAIRIADLQAPRRELAVKHKIQHIKTDVTDPSSVMDVFDSPWPAKVAKLPLTVLDTVAYIHAGYGKADFLDKYMQVNVEGTRNVLEAAKAAGCDTFIATSSASIGIRPTNFLFPPWQKYPKRHLQVTDNADPPPLDRLENFAGCYAYSKAVAEKLVTDADNKKSGFRTGAIRPGHAIYGHGDQNPMAVIYDYLRRGGLQTWLEPVVLQYVSAQNVSLAHLLYEARLIEGRDIGGRAYCVTDPSPPFRYTDVYRLLTTLAHPSTPMKFQHVSPAIILLLAHLIEGYMLLQHRYLRFLPKITKFGVQMLQPAMFNYSTINILYDDSRARKELGYNPGHTTLEGLCLHLIEWNEAAEAKLREGGKMQNATVLEKTVPAAPQGASI</sequence>
<dbReference type="EMBL" id="JAPDRK010000022">
    <property type="protein sequence ID" value="KAJ9603280.1"/>
    <property type="molecule type" value="Genomic_DNA"/>
</dbReference>
<organism evidence="5 6">
    <name type="scientific">Cladophialophora chaetospira</name>
    <dbReference type="NCBI Taxonomy" id="386627"/>
    <lineage>
        <taxon>Eukaryota</taxon>
        <taxon>Fungi</taxon>
        <taxon>Dikarya</taxon>
        <taxon>Ascomycota</taxon>
        <taxon>Pezizomycotina</taxon>
        <taxon>Eurotiomycetes</taxon>
        <taxon>Chaetothyriomycetidae</taxon>
        <taxon>Chaetothyriales</taxon>
        <taxon>Herpotrichiellaceae</taxon>
        <taxon>Cladophialophora</taxon>
    </lineage>
</organism>
<name>A0AA38WY41_9EURO</name>
<comment type="similarity">
    <text evidence="2">Belongs to the NAD(P)-dependent epimerase/dehydratase family. Dihydroflavonol-4-reductase subfamily.</text>
</comment>
<reference evidence="5" key="1">
    <citation type="submission" date="2022-10" db="EMBL/GenBank/DDBJ databases">
        <title>Culturing micro-colonial fungi from biological soil crusts in the Mojave desert and describing Neophaeococcomyces mojavensis, and introducing the new genera and species Taxawa tesnikishii.</title>
        <authorList>
            <person name="Kurbessoian T."/>
            <person name="Stajich J.E."/>
        </authorList>
    </citation>
    <scope>NUCLEOTIDE SEQUENCE</scope>
    <source>
        <strain evidence="5">TK_41</strain>
    </source>
</reference>
<keyword evidence="1" id="KW-0560">Oxidoreductase</keyword>
<keyword evidence="3" id="KW-0812">Transmembrane</keyword>
<dbReference type="InterPro" id="IPR050425">
    <property type="entry name" value="NAD(P)_dehydrat-like"/>
</dbReference>
<evidence type="ECO:0000313" key="5">
    <source>
        <dbReference type="EMBL" id="KAJ9603280.1"/>
    </source>
</evidence>
<accession>A0AA38WY41</accession>
<evidence type="ECO:0000313" key="6">
    <source>
        <dbReference type="Proteomes" id="UP001172673"/>
    </source>
</evidence>
<dbReference type="InterPro" id="IPR002225">
    <property type="entry name" value="3Beta_OHSteriod_DH/Estase"/>
</dbReference>
<gene>
    <name evidence="5" type="ORF">H2200_012058</name>
</gene>
<keyword evidence="3" id="KW-0472">Membrane</keyword>
<dbReference type="GO" id="GO:0006696">
    <property type="term" value="P:ergosterol biosynthetic process"/>
    <property type="evidence" value="ECO:0007669"/>
    <property type="project" value="TreeGrafter"/>
</dbReference>
<dbReference type="GO" id="GO:0005783">
    <property type="term" value="C:endoplasmic reticulum"/>
    <property type="evidence" value="ECO:0007669"/>
    <property type="project" value="TreeGrafter"/>
</dbReference>
<dbReference type="AlphaFoldDB" id="A0AA38WY41"/>
<evidence type="ECO:0000256" key="3">
    <source>
        <dbReference type="SAM" id="Phobius"/>
    </source>
</evidence>
<dbReference type="PANTHER" id="PTHR10366">
    <property type="entry name" value="NAD DEPENDENT EPIMERASE/DEHYDRATASE"/>
    <property type="match status" value="1"/>
</dbReference>
<feature type="domain" description="3-beta hydroxysteroid dehydrogenase/isomerase" evidence="4">
    <location>
        <begin position="75"/>
        <end position="353"/>
    </location>
</feature>
<feature type="transmembrane region" description="Helical" evidence="3">
    <location>
        <begin position="6"/>
        <end position="24"/>
    </location>
</feature>
<dbReference type="Gene3D" id="3.40.50.720">
    <property type="entry name" value="NAD(P)-binding Rossmann-like Domain"/>
    <property type="match status" value="1"/>
</dbReference>
<dbReference type="InterPro" id="IPR036291">
    <property type="entry name" value="NAD(P)-bd_dom_sf"/>
</dbReference>
<keyword evidence="3" id="KW-1133">Transmembrane helix</keyword>
<evidence type="ECO:0000256" key="2">
    <source>
        <dbReference type="ARBA" id="ARBA00023445"/>
    </source>
</evidence>
<evidence type="ECO:0000259" key="4">
    <source>
        <dbReference type="Pfam" id="PF01073"/>
    </source>
</evidence>
<dbReference type="PANTHER" id="PTHR10366:SF447">
    <property type="entry name" value="HYDROXYSTEROID DEHYDROGENASE_ISOMERASE FAMILY PROTEIN, PUTATIVE (AFU_ORTHOLOGUE AFUA_1G06450)-RELATED"/>
    <property type="match status" value="1"/>
</dbReference>
<evidence type="ECO:0000256" key="1">
    <source>
        <dbReference type="ARBA" id="ARBA00023002"/>
    </source>
</evidence>
<comment type="caution">
    <text evidence="5">The sequence shown here is derived from an EMBL/GenBank/DDBJ whole genome shotgun (WGS) entry which is preliminary data.</text>
</comment>
<feature type="transmembrane region" description="Helical" evidence="3">
    <location>
        <begin position="74"/>
        <end position="93"/>
    </location>
</feature>